<keyword evidence="2" id="KW-1185">Reference proteome</keyword>
<protein>
    <submittedName>
        <fullName evidence="1">Uncharacterized protein</fullName>
    </submittedName>
</protein>
<organism evidence="1 2">
    <name type="scientific">Turicimonas muris</name>
    <dbReference type="NCBI Taxonomy" id="1796652"/>
    <lineage>
        <taxon>Bacteria</taxon>
        <taxon>Pseudomonadati</taxon>
        <taxon>Pseudomonadota</taxon>
        <taxon>Betaproteobacteria</taxon>
        <taxon>Burkholderiales</taxon>
        <taxon>Sutterellaceae</taxon>
        <taxon>Turicimonas</taxon>
    </lineage>
</organism>
<gene>
    <name evidence="1" type="ORF">ADH67_11805</name>
</gene>
<dbReference type="RefSeq" id="WP_066592328.1">
    <property type="nucleotide sequence ID" value="NZ_CAJTBZ010000025.1"/>
</dbReference>
<reference evidence="2" key="1">
    <citation type="submission" date="2017-05" db="EMBL/GenBank/DDBJ databases">
        <title>Improved OligoMM genomes.</title>
        <authorList>
            <person name="Garzetti D."/>
        </authorList>
    </citation>
    <scope>NUCLEOTIDE SEQUENCE [LARGE SCALE GENOMIC DNA]</scope>
    <source>
        <strain evidence="2">YL45</strain>
    </source>
</reference>
<dbReference type="Proteomes" id="UP000214610">
    <property type="component" value="Unassembled WGS sequence"/>
</dbReference>
<proteinExistence type="predicted"/>
<accession>A0A227KB77</accession>
<sequence length="120" mass="13552">MGRPSADYFKVEVPEEQKNRALKPGDVSLRTIERVNGVFQVTFAWCDMVGVVHEKAFNRGDIFTNFDSVLKTFTETGLPFNMNAKKEFHEKLCQLATFLVKTEAPAPQEKKSEAPAAEQK</sequence>
<comment type="caution">
    <text evidence="1">The sequence shown here is derived from an EMBL/GenBank/DDBJ whole genome shotgun (WGS) entry which is preliminary data.</text>
</comment>
<dbReference type="GeneID" id="78361235"/>
<dbReference type="AlphaFoldDB" id="A0A227KB77"/>
<evidence type="ECO:0000313" key="2">
    <source>
        <dbReference type="Proteomes" id="UP000214610"/>
    </source>
</evidence>
<evidence type="ECO:0000313" key="1">
    <source>
        <dbReference type="EMBL" id="OXE44559.1"/>
    </source>
</evidence>
<dbReference type="EMBL" id="NHMP01000010">
    <property type="protein sequence ID" value="OXE44559.1"/>
    <property type="molecule type" value="Genomic_DNA"/>
</dbReference>
<name>A0A227KB77_9BURK</name>